<dbReference type="OrthoDB" id="9811998at2"/>
<keyword evidence="5" id="KW-1133">Transmembrane helix</keyword>
<protein>
    <submittedName>
        <fullName evidence="7">Photosynthetic protein synthase II</fullName>
    </submittedName>
</protein>
<evidence type="ECO:0000256" key="4">
    <source>
        <dbReference type="PIRSR" id="PIRSR603782-2"/>
    </source>
</evidence>
<dbReference type="STRING" id="1317122.ATO12_11535"/>
<gene>
    <name evidence="7" type="ORF">ATO12_11535</name>
</gene>
<feature type="domain" description="Thioredoxin" evidence="6">
    <location>
        <begin position="56"/>
        <end position="225"/>
    </location>
</feature>
<dbReference type="AlphaFoldDB" id="A0A023BWL4"/>
<proteinExistence type="inferred from homology"/>
<keyword evidence="5" id="KW-0472">Membrane</keyword>
<evidence type="ECO:0000256" key="3">
    <source>
        <dbReference type="PIRSR" id="PIRSR603782-1"/>
    </source>
</evidence>
<keyword evidence="2 3" id="KW-0186">Copper</keyword>
<dbReference type="eggNOG" id="COG1999">
    <property type="taxonomic scope" value="Bacteria"/>
</dbReference>
<evidence type="ECO:0000259" key="6">
    <source>
        <dbReference type="PROSITE" id="PS51352"/>
    </source>
</evidence>
<dbReference type="EMBL" id="AQRA01000003">
    <property type="protein sequence ID" value="EZH74395.1"/>
    <property type="molecule type" value="Genomic_DNA"/>
</dbReference>
<comment type="caution">
    <text evidence="7">The sequence shown here is derived from an EMBL/GenBank/DDBJ whole genome shotgun (WGS) entry which is preliminary data.</text>
</comment>
<sequence>MKKNSYIGISFIILIFGIIFIPKIVNRIKSTSIVKNDRMSASNPVANEKLSYIKINGAPKKVPEFAFLDQDSILITNHDYKGKVYIVEFFFTSCPTICPKMNKNLVYLQNKLRDYDNFGVASFTINPKFDTPKRLKKYAENYKVTDPDWHFLTGDREDIYELANAGFNIYAAENPDVPGGFEHNGYFALIDQEGYIRSRYDASGNPIIYYRGTIGVKEKVDENGEEEQITILLEDIKKLLNKNE</sequence>
<dbReference type="Gene3D" id="3.40.30.10">
    <property type="entry name" value="Glutaredoxin"/>
    <property type="match status" value="1"/>
</dbReference>
<feature type="binding site" evidence="3">
    <location>
        <position position="94"/>
    </location>
    <ligand>
        <name>Cu cation</name>
        <dbReference type="ChEBI" id="CHEBI:23378"/>
    </ligand>
</feature>
<accession>A0A023BWL4</accession>
<dbReference type="PANTHER" id="PTHR12151">
    <property type="entry name" value="ELECTRON TRANSPORT PROTIN SCO1/SENC FAMILY MEMBER"/>
    <property type="match status" value="1"/>
</dbReference>
<dbReference type="RefSeq" id="WP_034240794.1">
    <property type="nucleotide sequence ID" value="NZ_AQRA01000003.1"/>
</dbReference>
<evidence type="ECO:0000313" key="8">
    <source>
        <dbReference type="Proteomes" id="UP000023541"/>
    </source>
</evidence>
<feature type="disulfide bond" description="Redox-active" evidence="4">
    <location>
        <begin position="94"/>
        <end position="98"/>
    </location>
</feature>
<dbReference type="PROSITE" id="PS51352">
    <property type="entry name" value="THIOREDOXIN_2"/>
    <property type="match status" value="1"/>
</dbReference>
<dbReference type="SUPFAM" id="SSF52833">
    <property type="entry name" value="Thioredoxin-like"/>
    <property type="match status" value="1"/>
</dbReference>
<dbReference type="GO" id="GO:0046872">
    <property type="term" value="F:metal ion binding"/>
    <property type="evidence" value="ECO:0007669"/>
    <property type="project" value="UniProtKB-KW"/>
</dbReference>
<dbReference type="CDD" id="cd02968">
    <property type="entry name" value="SCO"/>
    <property type="match status" value="1"/>
</dbReference>
<reference evidence="7 8" key="1">
    <citation type="submission" date="2014-04" db="EMBL/GenBank/DDBJ databases">
        <title>Aquimarina sp. 22II-S11-z7 Genome Sequencing.</title>
        <authorList>
            <person name="Lai Q."/>
        </authorList>
    </citation>
    <scope>NUCLEOTIDE SEQUENCE [LARGE SCALE GENOMIC DNA]</scope>
    <source>
        <strain evidence="7 8">22II-S11-z7</strain>
    </source>
</reference>
<evidence type="ECO:0000256" key="2">
    <source>
        <dbReference type="ARBA" id="ARBA00023008"/>
    </source>
</evidence>
<keyword evidence="5" id="KW-0812">Transmembrane</keyword>
<keyword evidence="4" id="KW-1015">Disulfide bond</keyword>
<dbReference type="Pfam" id="PF02630">
    <property type="entry name" value="SCO1-SenC"/>
    <property type="match status" value="1"/>
</dbReference>
<dbReference type="Proteomes" id="UP000023541">
    <property type="component" value="Unassembled WGS sequence"/>
</dbReference>
<feature type="binding site" evidence="3">
    <location>
        <position position="183"/>
    </location>
    <ligand>
        <name>Cu cation</name>
        <dbReference type="ChEBI" id="CHEBI:23378"/>
    </ligand>
</feature>
<evidence type="ECO:0000256" key="5">
    <source>
        <dbReference type="SAM" id="Phobius"/>
    </source>
</evidence>
<evidence type="ECO:0000313" key="7">
    <source>
        <dbReference type="EMBL" id="EZH74395.1"/>
    </source>
</evidence>
<dbReference type="InterPro" id="IPR003782">
    <property type="entry name" value="SCO1/SenC"/>
</dbReference>
<keyword evidence="3" id="KW-0479">Metal-binding</keyword>
<evidence type="ECO:0000256" key="1">
    <source>
        <dbReference type="ARBA" id="ARBA00010996"/>
    </source>
</evidence>
<dbReference type="InterPro" id="IPR036249">
    <property type="entry name" value="Thioredoxin-like_sf"/>
</dbReference>
<keyword evidence="8" id="KW-1185">Reference proteome</keyword>
<feature type="binding site" evidence="3">
    <location>
        <position position="98"/>
    </location>
    <ligand>
        <name>Cu cation</name>
        <dbReference type="ChEBI" id="CHEBI:23378"/>
    </ligand>
</feature>
<comment type="similarity">
    <text evidence="1">Belongs to the SCO1/2 family.</text>
</comment>
<dbReference type="PANTHER" id="PTHR12151:SF25">
    <property type="entry name" value="LINALOOL DEHYDRATASE_ISOMERASE DOMAIN-CONTAINING PROTEIN"/>
    <property type="match status" value="1"/>
</dbReference>
<organism evidence="7 8">
    <name type="scientific">Aquimarina atlantica</name>
    <dbReference type="NCBI Taxonomy" id="1317122"/>
    <lineage>
        <taxon>Bacteria</taxon>
        <taxon>Pseudomonadati</taxon>
        <taxon>Bacteroidota</taxon>
        <taxon>Flavobacteriia</taxon>
        <taxon>Flavobacteriales</taxon>
        <taxon>Flavobacteriaceae</taxon>
        <taxon>Aquimarina</taxon>
    </lineage>
</organism>
<feature type="transmembrane region" description="Helical" evidence="5">
    <location>
        <begin position="6"/>
        <end position="25"/>
    </location>
</feature>
<name>A0A023BWL4_9FLAO</name>
<dbReference type="InterPro" id="IPR013766">
    <property type="entry name" value="Thioredoxin_domain"/>
</dbReference>